<sequence>MSTEDTQVPDMTARHGRSRPRWLMWLAPVLVVTAFCAALSATYFGGTINSAENISEFPVAIVNADAGTSLPSGEELTIGDDIQSALLENVDEDKFDISVLSLDEATARMDNGSLYGVILLPETLSEDFVGLGRAAFTTEGAQPYVQVQTNPRVGAFAASIVTQLGREALSEVSAALGTQLQSLAASTATTVGVTEPLTAAASQALADPLDVQIVAHNPLPDGTGGGLSAFFYALVLVLAGFSGTIIANSIIDARLGVMPLEAGPRYSVAPWRGFSRTRTFALKLVLMGIVALLVAGVYILIASATGMPIDEGWPLFGFSALAIFGIASIAQTVVAVVGNAGMMINLFIMVVFAIPSSGGTIPLEATPGFFRWLATFEPMHQIYIGVRSILYFGAAPDAGLTTAITASVIGIAISLVLGFGITARYDALKMKRGPLALAA</sequence>
<dbReference type="RefSeq" id="WP_262873089.1">
    <property type="nucleotide sequence ID" value="NZ_BAABKW010000005.1"/>
</dbReference>
<dbReference type="PANTHER" id="PTHR43077">
    <property type="entry name" value="TRANSPORT PERMEASE YVFS-RELATED"/>
    <property type="match status" value="1"/>
</dbReference>
<evidence type="ECO:0000256" key="5">
    <source>
        <dbReference type="ARBA" id="ARBA00022989"/>
    </source>
</evidence>
<comment type="caution">
    <text evidence="9">The sequence shown here is derived from an EMBL/GenBank/DDBJ whole genome shotgun (WGS) entry which is preliminary data.</text>
</comment>
<feature type="transmembrane region" description="Helical" evidence="7">
    <location>
        <begin position="280"/>
        <end position="301"/>
    </location>
</feature>
<proteinExistence type="inferred from homology"/>
<evidence type="ECO:0000313" key="9">
    <source>
        <dbReference type="EMBL" id="MFC7268175.1"/>
    </source>
</evidence>
<evidence type="ECO:0000256" key="1">
    <source>
        <dbReference type="ARBA" id="ARBA00004651"/>
    </source>
</evidence>
<dbReference type="Proteomes" id="UP001596507">
    <property type="component" value="Unassembled WGS sequence"/>
</dbReference>
<dbReference type="Gene3D" id="3.40.1710.10">
    <property type="entry name" value="abc type-2 transporter like domain"/>
    <property type="match status" value="1"/>
</dbReference>
<evidence type="ECO:0000256" key="7">
    <source>
        <dbReference type="SAM" id="Phobius"/>
    </source>
</evidence>
<keyword evidence="3" id="KW-1003">Cell membrane</keyword>
<organism evidence="9 10">
    <name type="scientific">Microbacterium fluvii</name>
    <dbReference type="NCBI Taxonomy" id="415215"/>
    <lineage>
        <taxon>Bacteria</taxon>
        <taxon>Bacillati</taxon>
        <taxon>Actinomycetota</taxon>
        <taxon>Actinomycetes</taxon>
        <taxon>Micrococcales</taxon>
        <taxon>Microbacteriaceae</taxon>
        <taxon>Microbacterium</taxon>
    </lineage>
</organism>
<dbReference type="Pfam" id="PF12698">
    <property type="entry name" value="ABC2_membrane_3"/>
    <property type="match status" value="1"/>
</dbReference>
<keyword evidence="4 7" id="KW-0812">Transmembrane</keyword>
<gene>
    <name evidence="9" type="ORF">ACFQRL_04280</name>
</gene>
<comment type="subcellular location">
    <subcellularLocation>
        <location evidence="1">Cell membrane</location>
        <topology evidence="1">Multi-pass membrane protein</topology>
    </subcellularLocation>
</comment>
<comment type="similarity">
    <text evidence="2">Belongs to the ABC-2 integral membrane protein family.</text>
</comment>
<dbReference type="EMBL" id="JBHTBE010000001">
    <property type="protein sequence ID" value="MFC7268175.1"/>
    <property type="molecule type" value="Genomic_DNA"/>
</dbReference>
<feature type="transmembrane region" description="Helical" evidence="7">
    <location>
        <begin position="313"/>
        <end position="337"/>
    </location>
</feature>
<keyword evidence="5 7" id="KW-1133">Transmembrane helix</keyword>
<keyword evidence="10" id="KW-1185">Reference proteome</keyword>
<dbReference type="PANTHER" id="PTHR43077:SF8">
    <property type="entry name" value="DOXORUBICIN RESISTANCE ABC TRANSPORTER PERMEASE PROTEIN DRRB"/>
    <property type="match status" value="1"/>
</dbReference>
<feature type="transmembrane region" description="Helical" evidence="7">
    <location>
        <begin position="400"/>
        <end position="422"/>
    </location>
</feature>
<evidence type="ECO:0000313" key="10">
    <source>
        <dbReference type="Proteomes" id="UP001596507"/>
    </source>
</evidence>
<feature type="domain" description="ABC-2 type transporter transmembrane" evidence="8">
    <location>
        <begin position="23"/>
        <end position="418"/>
    </location>
</feature>
<name>A0ABW2HCJ8_9MICO</name>
<evidence type="ECO:0000256" key="4">
    <source>
        <dbReference type="ARBA" id="ARBA00022692"/>
    </source>
</evidence>
<evidence type="ECO:0000256" key="3">
    <source>
        <dbReference type="ARBA" id="ARBA00022475"/>
    </source>
</evidence>
<dbReference type="InterPro" id="IPR013525">
    <property type="entry name" value="ABC2_TM"/>
</dbReference>
<reference evidence="10" key="1">
    <citation type="journal article" date="2019" name="Int. J. Syst. Evol. Microbiol.">
        <title>The Global Catalogue of Microorganisms (GCM) 10K type strain sequencing project: providing services to taxonomists for standard genome sequencing and annotation.</title>
        <authorList>
            <consortium name="The Broad Institute Genomics Platform"/>
            <consortium name="The Broad Institute Genome Sequencing Center for Infectious Disease"/>
            <person name="Wu L."/>
            <person name="Ma J."/>
        </authorList>
    </citation>
    <scope>NUCLEOTIDE SEQUENCE [LARGE SCALE GENOMIC DNA]</scope>
    <source>
        <strain evidence="10">CGMCC 1.15772</strain>
    </source>
</reference>
<feature type="transmembrane region" description="Helical" evidence="7">
    <location>
        <begin position="229"/>
        <end position="251"/>
    </location>
</feature>
<keyword evidence="6 7" id="KW-0472">Membrane</keyword>
<feature type="transmembrane region" description="Helical" evidence="7">
    <location>
        <begin position="344"/>
        <end position="363"/>
    </location>
</feature>
<evidence type="ECO:0000259" key="8">
    <source>
        <dbReference type="Pfam" id="PF12698"/>
    </source>
</evidence>
<accession>A0ABW2HCJ8</accession>
<evidence type="ECO:0000256" key="2">
    <source>
        <dbReference type="ARBA" id="ARBA00007783"/>
    </source>
</evidence>
<evidence type="ECO:0000256" key="6">
    <source>
        <dbReference type="ARBA" id="ARBA00023136"/>
    </source>
</evidence>
<protein>
    <submittedName>
        <fullName evidence="9">YhgE/Pip domain-containing protein</fullName>
    </submittedName>
</protein>
<dbReference type="InterPro" id="IPR051328">
    <property type="entry name" value="T7SS_ABC-Transporter"/>
</dbReference>
<feature type="transmembrane region" description="Helical" evidence="7">
    <location>
        <begin position="22"/>
        <end position="44"/>
    </location>
</feature>